<accession>A0A2H3T1R5</accession>
<reference evidence="3" key="2">
    <citation type="submission" date="2016-09" db="EMBL/GenBank/DDBJ databases">
        <authorList>
            <person name="Capua I."/>
            <person name="De Benedictis P."/>
            <person name="Joannis T."/>
            <person name="Lombin L.H."/>
            <person name="Cattoli G."/>
        </authorList>
    </citation>
    <scope>NUCLEOTIDE SEQUENCE [LARGE SCALE GENOMIC DNA]</scope>
    <source>
        <strain evidence="3">V64-1</strain>
    </source>
</reference>
<evidence type="ECO:0008006" key="6">
    <source>
        <dbReference type="Google" id="ProtNLM"/>
    </source>
</evidence>
<evidence type="ECO:0000313" key="3">
    <source>
        <dbReference type="EMBL" id="SCO81479.1"/>
    </source>
</evidence>
<evidence type="ECO:0000256" key="1">
    <source>
        <dbReference type="SAM" id="SignalP"/>
    </source>
</evidence>
<dbReference type="OrthoDB" id="5073523at2759"/>
<keyword evidence="1" id="KW-0732">Signal</keyword>
<protein>
    <recommendedName>
        <fullName evidence="6">Secreted protein</fullName>
    </recommendedName>
</protein>
<dbReference type="VEuPathDB" id="FungiDB:HZS61_011609"/>
<name>A0A2H3T1R5_FUSOX</name>
<evidence type="ECO:0000313" key="4">
    <source>
        <dbReference type="Proteomes" id="UP000219369"/>
    </source>
</evidence>
<feature type="signal peptide" evidence="1">
    <location>
        <begin position="1"/>
        <end position="24"/>
    </location>
</feature>
<proteinExistence type="predicted"/>
<feature type="chain" id="PRO_5041062447" description="Secreted protein" evidence="1">
    <location>
        <begin position="25"/>
        <end position="120"/>
    </location>
</feature>
<dbReference type="VEuPathDB" id="FungiDB:FOMG_03241"/>
<sequence>MPTKFMNQIILPSTLSLSLAGVFAQQVLVEEWLSGDCNGRPFITANVYGGAGGTSCVNVEQFPATNIKASLVKPCNDGKTPVIKVSSVECAQFKTKIVLSADGSCISVDFTPWAYSISCN</sequence>
<reference evidence="2 5" key="3">
    <citation type="journal article" date="2018" name="Sci. Rep.">
        <title>Characterisation of pathogen-specific regions and novel effector candidates in Fusarium oxysporum f. sp. cepae.</title>
        <authorList>
            <person name="Armitage A.D."/>
            <person name="Taylor A."/>
            <person name="Sobczyk M.K."/>
            <person name="Baxter L."/>
            <person name="Greenfield B.P."/>
            <person name="Bates H.J."/>
            <person name="Wilson F."/>
            <person name="Jackson A.C."/>
            <person name="Ott S."/>
            <person name="Harrison R.J."/>
            <person name="Clarkson J.P."/>
        </authorList>
    </citation>
    <scope>NUCLEOTIDE SEQUENCE [LARGE SCALE GENOMIC DNA]</scope>
    <source>
        <strain evidence="2 5">Fo_A28</strain>
    </source>
</reference>
<dbReference type="AlphaFoldDB" id="A0A2H3T1R5"/>
<evidence type="ECO:0000313" key="2">
    <source>
        <dbReference type="EMBL" id="RKL21779.1"/>
    </source>
</evidence>
<dbReference type="VEuPathDB" id="FungiDB:FOZG_03168"/>
<evidence type="ECO:0000313" key="5">
    <source>
        <dbReference type="Proteomes" id="UP000285860"/>
    </source>
</evidence>
<dbReference type="EMBL" id="MRCY01000006">
    <property type="protein sequence ID" value="RKL21779.1"/>
    <property type="molecule type" value="Genomic_DNA"/>
</dbReference>
<dbReference type="Proteomes" id="UP000285860">
    <property type="component" value="Unassembled WGS sequence"/>
</dbReference>
<dbReference type="VEuPathDB" id="FungiDB:FOXG_18707"/>
<organism evidence="3 4">
    <name type="scientific">Fusarium oxysporum</name>
    <name type="common">Fusarium vascular wilt</name>
    <dbReference type="NCBI Taxonomy" id="5507"/>
    <lineage>
        <taxon>Eukaryota</taxon>
        <taxon>Fungi</taxon>
        <taxon>Dikarya</taxon>
        <taxon>Ascomycota</taxon>
        <taxon>Pezizomycotina</taxon>
        <taxon>Sordariomycetes</taxon>
        <taxon>Hypocreomycetidae</taxon>
        <taxon>Hypocreales</taxon>
        <taxon>Nectriaceae</taxon>
        <taxon>Fusarium</taxon>
        <taxon>Fusarium oxysporum species complex</taxon>
    </lineage>
</organism>
<dbReference type="EMBL" id="FMJY01000003">
    <property type="protein sequence ID" value="SCO81479.1"/>
    <property type="molecule type" value="Genomic_DNA"/>
</dbReference>
<dbReference type="Proteomes" id="UP000219369">
    <property type="component" value="Unassembled WGS sequence"/>
</dbReference>
<gene>
    <name evidence="2" type="ORF">BFJ68_g2091</name>
    <name evidence="3" type="ORF">FRV6_05692</name>
</gene>
<reference evidence="4" key="1">
    <citation type="submission" date="2016-09" db="EMBL/GenBank/DDBJ databases">
        <authorList>
            <person name="Guldener U."/>
        </authorList>
    </citation>
    <scope>NUCLEOTIDE SEQUENCE [LARGE SCALE GENOMIC DNA]</scope>
    <source>
        <strain evidence="4">V64-1</strain>
    </source>
</reference>